<evidence type="ECO:0000313" key="4">
    <source>
        <dbReference type="Proteomes" id="UP000553963"/>
    </source>
</evidence>
<sequence>MGAHARRRGAVLVFLAAALAAIVPAAAGERMTADELERALAGITLDGVYANGTFFSESYNADGTIRYHDPDGADSGEWSVQDGRFCTFYESAQGACFFVERDGANCFSFYEGDGEGEHAKPKADWTSRGWNRDLPPTCPKAPEVQL</sequence>
<protein>
    <recommendedName>
        <fullName evidence="5">DUF995 domain-containing protein</fullName>
    </recommendedName>
</protein>
<feature type="compositionally biased region" description="Basic and acidic residues" evidence="1">
    <location>
        <begin position="115"/>
        <end position="125"/>
    </location>
</feature>
<evidence type="ECO:0000256" key="1">
    <source>
        <dbReference type="SAM" id="MobiDB-lite"/>
    </source>
</evidence>
<feature type="chain" id="PRO_5032695766" description="DUF995 domain-containing protein" evidence="2">
    <location>
        <begin position="28"/>
        <end position="146"/>
    </location>
</feature>
<dbReference type="EMBL" id="JACIDS010000003">
    <property type="protein sequence ID" value="MBB3931717.1"/>
    <property type="molecule type" value="Genomic_DNA"/>
</dbReference>
<organism evidence="3 4">
    <name type="scientific">Kaistia hirudinis</name>
    <dbReference type="NCBI Taxonomy" id="1293440"/>
    <lineage>
        <taxon>Bacteria</taxon>
        <taxon>Pseudomonadati</taxon>
        <taxon>Pseudomonadota</taxon>
        <taxon>Alphaproteobacteria</taxon>
        <taxon>Hyphomicrobiales</taxon>
        <taxon>Kaistiaceae</taxon>
        <taxon>Kaistia</taxon>
    </lineage>
</organism>
<dbReference type="Proteomes" id="UP000553963">
    <property type="component" value="Unassembled WGS sequence"/>
</dbReference>
<accession>A0A840ARR7</accession>
<dbReference type="AlphaFoldDB" id="A0A840ARR7"/>
<keyword evidence="2" id="KW-0732">Signal</keyword>
<reference evidence="3 4" key="1">
    <citation type="submission" date="2020-08" db="EMBL/GenBank/DDBJ databases">
        <title>Genomic Encyclopedia of Type Strains, Phase IV (KMG-IV): sequencing the most valuable type-strain genomes for metagenomic binning, comparative biology and taxonomic classification.</title>
        <authorList>
            <person name="Goeker M."/>
        </authorList>
    </citation>
    <scope>NUCLEOTIDE SEQUENCE [LARGE SCALE GENOMIC DNA]</scope>
    <source>
        <strain evidence="3 4">DSM 25966</strain>
    </source>
</reference>
<evidence type="ECO:0000256" key="2">
    <source>
        <dbReference type="SAM" id="SignalP"/>
    </source>
</evidence>
<keyword evidence="4" id="KW-1185">Reference proteome</keyword>
<gene>
    <name evidence="3" type="ORF">GGR25_002767</name>
</gene>
<feature type="region of interest" description="Disordered" evidence="1">
    <location>
        <begin position="114"/>
        <end position="146"/>
    </location>
</feature>
<feature type="signal peptide" evidence="2">
    <location>
        <begin position="1"/>
        <end position="27"/>
    </location>
</feature>
<evidence type="ECO:0008006" key="5">
    <source>
        <dbReference type="Google" id="ProtNLM"/>
    </source>
</evidence>
<name>A0A840ARR7_9HYPH</name>
<comment type="caution">
    <text evidence="3">The sequence shown here is derived from an EMBL/GenBank/DDBJ whole genome shotgun (WGS) entry which is preliminary data.</text>
</comment>
<proteinExistence type="predicted"/>
<dbReference type="RefSeq" id="WP_183399329.1">
    <property type="nucleotide sequence ID" value="NZ_JACIDS010000003.1"/>
</dbReference>
<evidence type="ECO:0000313" key="3">
    <source>
        <dbReference type="EMBL" id="MBB3931717.1"/>
    </source>
</evidence>